<evidence type="ECO:0000313" key="8">
    <source>
        <dbReference type="Proteomes" id="UP000289372"/>
    </source>
</evidence>
<feature type="chain" id="PRO_5044542979" evidence="3">
    <location>
        <begin position="27"/>
        <end position="255"/>
    </location>
</feature>
<keyword evidence="2 3" id="KW-0732">Signal</keyword>
<accession>A0A0G9EPE9</accession>
<evidence type="ECO:0000313" key="4">
    <source>
        <dbReference type="EMBL" id="KLC02985.1"/>
    </source>
</evidence>
<dbReference type="KEGG" id="xpe:BJD13_03375"/>
<dbReference type="Gene3D" id="2.60.40.2500">
    <property type="match status" value="1"/>
</dbReference>
<dbReference type="GeneID" id="97510931"/>
<dbReference type="RefSeq" id="WP_008571003.1">
    <property type="nucleotide sequence ID" value="NZ_CP018475.1"/>
</dbReference>
<dbReference type="Proteomes" id="UP000471082">
    <property type="component" value="Unassembled WGS sequence"/>
</dbReference>
<dbReference type="EMBL" id="JAAGYU010000033">
    <property type="protein sequence ID" value="NEL76493.1"/>
    <property type="molecule type" value="Genomic_DNA"/>
</dbReference>
<evidence type="ECO:0000313" key="5">
    <source>
        <dbReference type="EMBL" id="NEL76493.1"/>
    </source>
</evidence>
<reference evidence="5 9" key="3">
    <citation type="submission" date="2019-11" db="EMBL/GenBank/DDBJ databases">
        <title>Genome-resolved metagenomics to study the prevalence of co-infection and intraspecific heterogeneity among plant pathogen metapopulations.</title>
        <authorList>
            <person name="Newberry E."/>
            <person name="Bhandari R."/>
            <person name="Kemble J."/>
            <person name="Sikora E."/>
            <person name="Potnis N."/>
        </authorList>
    </citation>
    <scope>NUCLEOTIDE SEQUENCE [LARGE SCALE GENOMIC DNA]</scope>
    <source>
        <strain evidence="5">Xp_Tom_Tuscaloosa_18b</strain>
    </source>
</reference>
<dbReference type="AlphaFoldDB" id="A0A0G9EPE9"/>
<comment type="caution">
    <text evidence="5">The sequence shown here is derived from an EMBL/GenBank/DDBJ whole genome shotgun (WGS) entry which is preliminary data.</text>
</comment>
<proteinExistence type="inferred from homology"/>
<keyword evidence="7" id="KW-1185">Reference proteome</keyword>
<reference evidence="6 8" key="2">
    <citation type="submission" date="2018-02" db="EMBL/GenBank/DDBJ databases">
        <title>Characterization of Xanthomonas diversity in transplant houses and field plants.</title>
        <authorList>
            <person name="Abrahamian P."/>
            <person name="Timilsina S."/>
            <person name="Minsavage G.V."/>
            <person name="Goss E.M."/>
            <person name="Jones J.B."/>
            <person name="Vallad G.E."/>
        </authorList>
    </citation>
    <scope>NUCLEOTIDE SEQUENCE [LARGE SCALE GENOMIC DNA]</scope>
    <source>
        <strain evidence="6 8">GEV2132</strain>
    </source>
</reference>
<organism evidence="5 9">
    <name type="scientific">Xanthomonas perforans</name>
    <dbReference type="NCBI Taxonomy" id="442694"/>
    <lineage>
        <taxon>Bacteria</taxon>
        <taxon>Pseudomonadati</taxon>
        <taxon>Pseudomonadota</taxon>
        <taxon>Gammaproteobacteria</taxon>
        <taxon>Lysobacterales</taxon>
        <taxon>Lysobacteraceae</taxon>
        <taxon>Xanthomonas</taxon>
    </lineage>
</organism>
<dbReference type="EMBL" id="PUUL01000079">
    <property type="protein sequence ID" value="RXD52835.1"/>
    <property type="molecule type" value="Genomic_DNA"/>
</dbReference>
<dbReference type="Proteomes" id="UP000289372">
    <property type="component" value="Unassembled WGS sequence"/>
</dbReference>
<evidence type="ECO:0000256" key="2">
    <source>
        <dbReference type="ARBA" id="ARBA00022729"/>
    </source>
</evidence>
<feature type="signal peptide" evidence="3">
    <location>
        <begin position="1"/>
        <end position="26"/>
    </location>
</feature>
<dbReference type="CDD" id="cd06911">
    <property type="entry name" value="VirB9_CagX_TrbG"/>
    <property type="match status" value="1"/>
</dbReference>
<sequence>MKLFNRYRVALLSALPLALCALSAAAQVVQEYEYAPDRIYQVRTGLGITTQVELSPNEKILDYSTGFTGGWELTRRENVFYLKPKNVDVDTNMMIRTATHSYILELKVVATDWQRLEQAKQAGVQYKVVFTYPKDTSFNNVEDADASKNGPLLNAKILKDRRYYYDYDYATRTKKSWLIPSRVYDDGKFTYINMDLTRFPTGNFPAVFAREKEHSEDFLVNTTVEGNTLIVHGTYPFLVVRHGDNVVGLRRNKQK</sequence>
<comment type="similarity">
    <text evidence="1">Belongs to the TrbG/VirB9 family.</text>
</comment>
<reference evidence="4 7" key="1">
    <citation type="submission" date="2015-02" db="EMBL/GenBank/DDBJ databases">
        <title>Whole genome sequencing of multiple isolates of three species of pepper and tomato-infecting xanthomonads reveals genetic diversity in field strains and pinpoints effectors responsible for host specificity.</title>
        <authorList>
            <person name="Schwartz A."/>
            <person name="Dahlbeck D."/>
            <person name="Staskawicz B."/>
            <person name="Bart R."/>
            <person name="Potnis N."/>
            <person name="Minsavage G."/>
            <person name="Timilsina S."/>
            <person name="Goss E."/>
            <person name="Jones J."/>
            <person name="Vallad G."/>
            <person name="Barak J."/>
            <person name="Miller S."/>
            <person name="Ritchie D."/>
            <person name="Martins J.Jr."/>
            <person name="Patane J.S."/>
            <person name="Setubal J.C."/>
        </authorList>
    </citation>
    <scope>NUCLEOTIDE SEQUENCE [LARGE SCALE GENOMIC DNA]</scope>
    <source>
        <strain evidence="4 7">Xp3-15</strain>
    </source>
</reference>
<dbReference type="Pfam" id="PF03524">
    <property type="entry name" value="CagX"/>
    <property type="match status" value="1"/>
</dbReference>
<protein>
    <submittedName>
        <fullName evidence="5">TrbG/VirB9 family P-type conjugative transfer protein</fullName>
    </submittedName>
    <submittedName>
        <fullName evidence="6">Type IV secretion system protein VirB9</fullName>
    </submittedName>
    <submittedName>
        <fullName evidence="4">Type IV secretory pathway, VirB9 component</fullName>
    </submittedName>
</protein>
<dbReference type="EMBL" id="JZUY01000048">
    <property type="protein sequence ID" value="KLC02985.1"/>
    <property type="molecule type" value="Genomic_DNA"/>
</dbReference>
<name>A0A0G9EPE9_XANPE</name>
<evidence type="ECO:0000313" key="6">
    <source>
        <dbReference type="EMBL" id="RXD52835.1"/>
    </source>
</evidence>
<dbReference type="InterPro" id="IPR038161">
    <property type="entry name" value="VirB9/CagX/TrbG_C_sf"/>
</dbReference>
<gene>
    <name evidence="6" type="ORF">DB769_13945</name>
    <name evidence="5" type="ORF">G3W61_09535</name>
    <name evidence="4" type="ORF">XP315_19290</name>
</gene>
<evidence type="ECO:0000256" key="1">
    <source>
        <dbReference type="ARBA" id="ARBA00006135"/>
    </source>
</evidence>
<evidence type="ECO:0000313" key="9">
    <source>
        <dbReference type="Proteomes" id="UP000471082"/>
    </source>
</evidence>
<dbReference type="Proteomes" id="UP000035369">
    <property type="component" value="Unassembled WGS sequence"/>
</dbReference>
<evidence type="ECO:0000256" key="3">
    <source>
        <dbReference type="SAM" id="SignalP"/>
    </source>
</evidence>
<evidence type="ECO:0000313" key="7">
    <source>
        <dbReference type="Proteomes" id="UP000035369"/>
    </source>
</evidence>
<dbReference type="InterPro" id="IPR033645">
    <property type="entry name" value="VirB9/CagX/TrbG_C"/>
</dbReference>
<dbReference type="InterPro" id="IPR010258">
    <property type="entry name" value="Conjugal_tfr_TrbG/VirB9/CagX"/>
</dbReference>